<keyword evidence="1" id="KW-1133">Transmembrane helix</keyword>
<accession>A0ABS7HJG2</accession>
<evidence type="ECO:0000313" key="2">
    <source>
        <dbReference type="EMBL" id="MBW9093096.1"/>
    </source>
</evidence>
<sequence length="161" mass="17618">MDKHPIPPRRRRLYEALIRAVDLVVYAAVFAGGCYAMFATPSTVVDELGDANWLIVFWAVMLLAGGSVGFAGRAFRRWMVETPATVASFTGILVYVIVLGRYAFTSITAAVAVALTIVAALTMARRWLELQIFATEPGLNMRGRLLAALGRRTANTVPRDQ</sequence>
<keyword evidence="3" id="KW-1185">Reference proteome</keyword>
<keyword evidence="1" id="KW-0472">Membrane</keyword>
<feature type="transmembrane region" description="Helical" evidence="1">
    <location>
        <begin position="20"/>
        <end position="39"/>
    </location>
</feature>
<protein>
    <submittedName>
        <fullName evidence="2">Uncharacterized protein</fullName>
    </submittedName>
</protein>
<evidence type="ECO:0000256" key="1">
    <source>
        <dbReference type="SAM" id="Phobius"/>
    </source>
</evidence>
<feature type="transmembrane region" description="Helical" evidence="1">
    <location>
        <begin position="78"/>
        <end position="98"/>
    </location>
</feature>
<gene>
    <name evidence="2" type="ORF">JNB62_05325</name>
</gene>
<evidence type="ECO:0000313" key="3">
    <source>
        <dbReference type="Proteomes" id="UP001196843"/>
    </source>
</evidence>
<feature type="transmembrane region" description="Helical" evidence="1">
    <location>
        <begin position="51"/>
        <end position="71"/>
    </location>
</feature>
<name>A0ABS7HJG2_9MICO</name>
<proteinExistence type="predicted"/>
<reference evidence="2 3" key="1">
    <citation type="journal article" date="2021" name="MBio">
        <title>Poor Competitiveness of Bradyrhizobium in Pigeon Pea Root Colonization in Indian Soils.</title>
        <authorList>
            <person name="Chalasani D."/>
            <person name="Basu A."/>
            <person name="Pullabhotla S.V.S.R.N."/>
            <person name="Jorrin B."/>
            <person name="Neal A.L."/>
            <person name="Poole P.S."/>
            <person name="Podile A.R."/>
            <person name="Tkacz A."/>
        </authorList>
    </citation>
    <scope>NUCLEOTIDE SEQUENCE [LARGE SCALE GENOMIC DNA]</scope>
    <source>
        <strain evidence="2 3">HU14</strain>
    </source>
</reference>
<dbReference type="RefSeq" id="WP_220299818.1">
    <property type="nucleotide sequence ID" value="NZ_JAEUAW010000003.1"/>
</dbReference>
<dbReference type="PROSITE" id="PS51257">
    <property type="entry name" value="PROKAR_LIPOPROTEIN"/>
    <property type="match status" value="1"/>
</dbReference>
<comment type="caution">
    <text evidence="2">The sequence shown here is derived from an EMBL/GenBank/DDBJ whole genome shotgun (WGS) entry which is preliminary data.</text>
</comment>
<organism evidence="2 3">
    <name type="scientific">Microbacterium jejuense</name>
    <dbReference type="NCBI Taxonomy" id="1263637"/>
    <lineage>
        <taxon>Bacteria</taxon>
        <taxon>Bacillati</taxon>
        <taxon>Actinomycetota</taxon>
        <taxon>Actinomycetes</taxon>
        <taxon>Micrococcales</taxon>
        <taxon>Microbacteriaceae</taxon>
        <taxon>Microbacterium</taxon>
    </lineage>
</organism>
<dbReference type="EMBL" id="JAEUAW010000003">
    <property type="protein sequence ID" value="MBW9093096.1"/>
    <property type="molecule type" value="Genomic_DNA"/>
</dbReference>
<feature type="transmembrane region" description="Helical" evidence="1">
    <location>
        <begin position="104"/>
        <end position="124"/>
    </location>
</feature>
<dbReference type="Proteomes" id="UP001196843">
    <property type="component" value="Unassembled WGS sequence"/>
</dbReference>
<keyword evidence="1" id="KW-0812">Transmembrane</keyword>